<comment type="caution">
    <text evidence="2">The sequence shown here is derived from an EMBL/GenBank/DDBJ whole genome shotgun (WGS) entry which is preliminary data.</text>
</comment>
<accession>A0A2J8ACI8</accession>
<dbReference type="AlphaFoldDB" id="A0A2J8ACI8"/>
<dbReference type="InterPro" id="IPR040346">
    <property type="entry name" value="GEX1/Brambleberry"/>
</dbReference>
<organism evidence="2 3">
    <name type="scientific">Tetrabaena socialis</name>
    <dbReference type="NCBI Taxonomy" id="47790"/>
    <lineage>
        <taxon>Eukaryota</taxon>
        <taxon>Viridiplantae</taxon>
        <taxon>Chlorophyta</taxon>
        <taxon>core chlorophytes</taxon>
        <taxon>Chlorophyceae</taxon>
        <taxon>CS clade</taxon>
        <taxon>Chlamydomonadales</taxon>
        <taxon>Tetrabaenaceae</taxon>
        <taxon>Tetrabaena</taxon>
    </lineage>
</organism>
<evidence type="ECO:0000313" key="2">
    <source>
        <dbReference type="EMBL" id="PNH10228.1"/>
    </source>
</evidence>
<dbReference type="PANTHER" id="PTHR33538:SF2">
    <property type="entry name" value="PROTEIN GAMETE EXPRESSED 1"/>
    <property type="match status" value="1"/>
</dbReference>
<keyword evidence="1" id="KW-0732">Signal</keyword>
<evidence type="ECO:0000256" key="1">
    <source>
        <dbReference type="SAM" id="SignalP"/>
    </source>
</evidence>
<keyword evidence="3" id="KW-1185">Reference proteome</keyword>
<feature type="chain" id="PRO_5014317210" evidence="1">
    <location>
        <begin position="22"/>
        <end position="462"/>
    </location>
</feature>
<dbReference type="Proteomes" id="UP000236333">
    <property type="component" value="Unassembled WGS sequence"/>
</dbReference>
<dbReference type="PANTHER" id="PTHR33538">
    <property type="entry name" value="PROTEIN GAMETE EXPRESSED 1"/>
    <property type="match status" value="1"/>
</dbReference>
<sequence length="462" mass="50914">MNGRGSGPWVVFLLHCSLALRAEEQAVASFAEVPHSVAIHAKGALDQLEALSLRETFLQTVFGRDCFSQAYNQVNRACNQMSTEDKYRLAHQMNRLCLYVANKDFERHTSQLLNKLYEGSTAAHVTLHGVSAGLQLHKQEQHAMLETVSQLRVEQSSIAQGLRQGLEQLGTIQQSAAALELQIDKTLAMEEEMSRRQGQLLQQVVALEELEERHSAAAGQQWEAVLQRAEQMERRQAAYEALQEALARSSSQLLQHSGQLQGAIDSVLVAQQRTSTLLGRVLGGHWTLKDLAFYVASAALALVLTVPSSLQPMRLPLLALLFLTAFGERLLRRHVQMWLPLLDAAGIFAPLASAVGSAEQIGWLLRALMGGAAAVLLLRQAIAKHRRGMEDRHTLRVITQQLEQLHERQALLVQQQRMLLQHVLGSNPPQPMICAADASKQHQLAFAATAAQQASRPAGPSL</sequence>
<evidence type="ECO:0000313" key="3">
    <source>
        <dbReference type="Proteomes" id="UP000236333"/>
    </source>
</evidence>
<proteinExistence type="predicted"/>
<protein>
    <submittedName>
        <fullName evidence="2">Uncharacterized protein</fullName>
    </submittedName>
</protein>
<gene>
    <name evidence="2" type="ORF">TSOC_003040</name>
</gene>
<reference evidence="2 3" key="1">
    <citation type="journal article" date="2017" name="Mol. Biol. Evol.">
        <title>The 4-celled Tetrabaena socialis nuclear genome reveals the essential components for genetic control of cell number at the origin of multicellularity in the volvocine lineage.</title>
        <authorList>
            <person name="Featherston J."/>
            <person name="Arakaki Y."/>
            <person name="Hanschen E.R."/>
            <person name="Ferris P.J."/>
            <person name="Michod R.E."/>
            <person name="Olson B.J.S.C."/>
            <person name="Nozaki H."/>
            <person name="Durand P.M."/>
        </authorList>
    </citation>
    <scope>NUCLEOTIDE SEQUENCE [LARGE SCALE GENOMIC DNA]</scope>
    <source>
        <strain evidence="2 3">NIES-571</strain>
    </source>
</reference>
<feature type="signal peptide" evidence="1">
    <location>
        <begin position="1"/>
        <end position="21"/>
    </location>
</feature>
<dbReference type="EMBL" id="PGGS01000062">
    <property type="protein sequence ID" value="PNH10228.1"/>
    <property type="molecule type" value="Genomic_DNA"/>
</dbReference>
<name>A0A2J8ACI8_9CHLO</name>
<dbReference type="OrthoDB" id="377549at2759"/>